<dbReference type="GO" id="GO:0010181">
    <property type="term" value="F:FMN binding"/>
    <property type="evidence" value="ECO:0007669"/>
    <property type="project" value="InterPro"/>
</dbReference>
<evidence type="ECO:0000313" key="5">
    <source>
        <dbReference type="Proteomes" id="UP000799536"/>
    </source>
</evidence>
<comment type="caution">
    <text evidence="4">The sequence shown here is derived from an EMBL/GenBank/DDBJ whole genome shotgun (WGS) entry which is preliminary data.</text>
</comment>
<feature type="region of interest" description="Disordered" evidence="2">
    <location>
        <begin position="44"/>
        <end position="98"/>
    </location>
</feature>
<accession>A0A9P4JLH6</accession>
<dbReference type="PANTHER" id="PTHR30466:SF1">
    <property type="entry name" value="FMN REDUCTASE (NADH) RUTF"/>
    <property type="match status" value="1"/>
</dbReference>
<dbReference type="InterPro" id="IPR002563">
    <property type="entry name" value="Flavin_Rdtase-like_dom"/>
</dbReference>
<dbReference type="InterPro" id="IPR050268">
    <property type="entry name" value="NADH-dep_flavin_reductase"/>
</dbReference>
<evidence type="ECO:0000313" key="4">
    <source>
        <dbReference type="EMBL" id="KAF2201325.1"/>
    </source>
</evidence>
<dbReference type="InterPro" id="IPR012349">
    <property type="entry name" value="Split_barrel_FMN-bd"/>
</dbReference>
<keyword evidence="5" id="KW-1185">Reference proteome</keyword>
<protein>
    <recommendedName>
        <fullName evidence="3">Flavin reductase like domain-containing protein</fullName>
    </recommendedName>
</protein>
<keyword evidence="1" id="KW-0560">Oxidoreductase</keyword>
<dbReference type="PANTHER" id="PTHR30466">
    <property type="entry name" value="FLAVIN REDUCTASE"/>
    <property type="match status" value="1"/>
</dbReference>
<dbReference type="SMART" id="SM00903">
    <property type="entry name" value="Flavin_Reduct"/>
    <property type="match status" value="1"/>
</dbReference>
<dbReference type="AlphaFoldDB" id="A0A9P4JLH6"/>
<reference evidence="4" key="1">
    <citation type="journal article" date="2020" name="Stud. Mycol.">
        <title>101 Dothideomycetes genomes: a test case for predicting lifestyles and emergence of pathogens.</title>
        <authorList>
            <person name="Haridas S."/>
            <person name="Albert R."/>
            <person name="Binder M."/>
            <person name="Bloem J."/>
            <person name="Labutti K."/>
            <person name="Salamov A."/>
            <person name="Andreopoulos B."/>
            <person name="Baker S."/>
            <person name="Barry K."/>
            <person name="Bills G."/>
            <person name="Bluhm B."/>
            <person name="Cannon C."/>
            <person name="Castanera R."/>
            <person name="Culley D."/>
            <person name="Daum C."/>
            <person name="Ezra D."/>
            <person name="Gonzalez J."/>
            <person name="Henrissat B."/>
            <person name="Kuo A."/>
            <person name="Liang C."/>
            <person name="Lipzen A."/>
            <person name="Lutzoni F."/>
            <person name="Magnuson J."/>
            <person name="Mondo S."/>
            <person name="Nolan M."/>
            <person name="Ohm R."/>
            <person name="Pangilinan J."/>
            <person name="Park H.-J."/>
            <person name="Ramirez L."/>
            <person name="Alfaro M."/>
            <person name="Sun H."/>
            <person name="Tritt A."/>
            <person name="Yoshinaga Y."/>
            <person name="Zwiers L.-H."/>
            <person name="Turgeon B."/>
            <person name="Goodwin S."/>
            <person name="Spatafora J."/>
            <person name="Crous P."/>
            <person name="Grigoriev I."/>
        </authorList>
    </citation>
    <scope>NUCLEOTIDE SEQUENCE</scope>
    <source>
        <strain evidence="4">ATCC 74209</strain>
    </source>
</reference>
<organism evidence="4 5">
    <name type="scientific">Delitschia confertaspora ATCC 74209</name>
    <dbReference type="NCBI Taxonomy" id="1513339"/>
    <lineage>
        <taxon>Eukaryota</taxon>
        <taxon>Fungi</taxon>
        <taxon>Dikarya</taxon>
        <taxon>Ascomycota</taxon>
        <taxon>Pezizomycotina</taxon>
        <taxon>Dothideomycetes</taxon>
        <taxon>Pleosporomycetidae</taxon>
        <taxon>Pleosporales</taxon>
        <taxon>Delitschiaceae</taxon>
        <taxon>Delitschia</taxon>
    </lineage>
</organism>
<evidence type="ECO:0000256" key="2">
    <source>
        <dbReference type="SAM" id="MobiDB-lite"/>
    </source>
</evidence>
<name>A0A9P4JLH6_9PLEO</name>
<sequence>MASTVSSRFFAAFWRWNECTRPTAHCTYRQTLLSQHHLGPRHSRGFLSTPQYRQSLGDKAPENGLPITSTPVDLLTSSSRARTSNTPLSKTHPSESPLPSRMRALMRHVPHPTIVITAVLRDHKTLKSTPQAMCASSFNTITIAPVPTIAFNIKLPSRTWDAITSNSGHFRIHILKNSEKGAMIADAFTRGDAAAGFKTLGPIVKTEPEELEMHKEFSRVPRIEDDAVMTVLDCKLVKEMRVRDHVITVSEVESIHWDGEGGDTLMYVDGAFKQIGKTVWDRLVR</sequence>
<proteinExistence type="predicted"/>
<dbReference type="Proteomes" id="UP000799536">
    <property type="component" value="Unassembled WGS sequence"/>
</dbReference>
<dbReference type="Gene3D" id="2.30.110.10">
    <property type="entry name" value="Electron Transport, Fmn-binding Protein, Chain A"/>
    <property type="match status" value="1"/>
</dbReference>
<dbReference type="EMBL" id="ML993981">
    <property type="protein sequence ID" value="KAF2201325.1"/>
    <property type="molecule type" value="Genomic_DNA"/>
</dbReference>
<feature type="compositionally biased region" description="Polar residues" evidence="2">
    <location>
        <begin position="66"/>
        <end position="91"/>
    </location>
</feature>
<evidence type="ECO:0000256" key="1">
    <source>
        <dbReference type="ARBA" id="ARBA00023002"/>
    </source>
</evidence>
<dbReference type="Pfam" id="PF01613">
    <property type="entry name" value="Flavin_Reduct"/>
    <property type="match status" value="1"/>
</dbReference>
<dbReference type="SUPFAM" id="SSF50475">
    <property type="entry name" value="FMN-binding split barrel"/>
    <property type="match status" value="1"/>
</dbReference>
<dbReference type="OrthoDB" id="2015405at2759"/>
<feature type="domain" description="Flavin reductase like" evidence="3">
    <location>
        <begin position="106"/>
        <end position="274"/>
    </location>
</feature>
<dbReference type="GO" id="GO:0042602">
    <property type="term" value="F:riboflavin reductase (NADPH) activity"/>
    <property type="evidence" value="ECO:0007669"/>
    <property type="project" value="TreeGrafter"/>
</dbReference>
<evidence type="ECO:0000259" key="3">
    <source>
        <dbReference type="SMART" id="SM00903"/>
    </source>
</evidence>
<gene>
    <name evidence="4" type="ORF">GQ43DRAFT_440709</name>
</gene>